<dbReference type="InterPro" id="IPR041657">
    <property type="entry name" value="HTH_17"/>
</dbReference>
<proteinExistence type="predicted"/>
<dbReference type="NCBIfam" id="TIGR01764">
    <property type="entry name" value="excise"/>
    <property type="match status" value="1"/>
</dbReference>
<gene>
    <name evidence="2" type="ORF">BEH84_05922</name>
</gene>
<dbReference type="GO" id="GO:0003677">
    <property type="term" value="F:DNA binding"/>
    <property type="evidence" value="ECO:0007669"/>
    <property type="project" value="InterPro"/>
</dbReference>
<dbReference type="InterPro" id="IPR010093">
    <property type="entry name" value="SinI_DNA-bd"/>
</dbReference>
<evidence type="ECO:0000313" key="3">
    <source>
        <dbReference type="Proteomes" id="UP000095003"/>
    </source>
</evidence>
<dbReference type="SUPFAM" id="SSF46955">
    <property type="entry name" value="Putative DNA-binding domain"/>
    <property type="match status" value="1"/>
</dbReference>
<organism evidence="2 3">
    <name type="scientific">Eisenbergiella tayi</name>
    <dbReference type="NCBI Taxonomy" id="1432052"/>
    <lineage>
        <taxon>Bacteria</taxon>
        <taxon>Bacillati</taxon>
        <taxon>Bacillota</taxon>
        <taxon>Clostridia</taxon>
        <taxon>Lachnospirales</taxon>
        <taxon>Lachnospiraceae</taxon>
        <taxon>Eisenbergiella</taxon>
    </lineage>
</organism>
<dbReference type="Gene3D" id="3.90.105.50">
    <property type="match status" value="1"/>
</dbReference>
<dbReference type="Proteomes" id="UP000095003">
    <property type="component" value="Unassembled WGS sequence"/>
</dbReference>
<dbReference type="EMBL" id="MCGI01000007">
    <property type="protein sequence ID" value="ODM04859.1"/>
    <property type="molecule type" value="Genomic_DNA"/>
</dbReference>
<sequence length="69" mass="7842">MADNNITENTRQADSEKRSYSVEEAAKILGVSKRSVYKLCSQELFKSVRIGTKLRISKKSFDEWLDGNA</sequence>
<dbReference type="PATRIC" id="fig|1432052.3.peg.6542"/>
<evidence type="ECO:0000259" key="1">
    <source>
        <dbReference type="Pfam" id="PF12728"/>
    </source>
</evidence>
<reference evidence="2 3" key="1">
    <citation type="submission" date="2016-07" db="EMBL/GenBank/DDBJ databases">
        <title>Characterization of isolates of Eisenbergiella tayi derived from blood cultures, using whole genome sequencing.</title>
        <authorList>
            <person name="Burdz T."/>
            <person name="Wiebe D."/>
            <person name="Huynh C."/>
            <person name="Bernard K."/>
        </authorList>
    </citation>
    <scope>NUCLEOTIDE SEQUENCE [LARGE SCALE GENOMIC DNA]</scope>
    <source>
        <strain evidence="2 3">NML 120489</strain>
    </source>
</reference>
<comment type="caution">
    <text evidence="2">The sequence shown here is derived from an EMBL/GenBank/DDBJ whole genome shotgun (WGS) entry which is preliminary data.</text>
</comment>
<name>A0A1E3A8B9_9FIRM</name>
<dbReference type="RefSeq" id="WP_069159318.1">
    <property type="nucleotide sequence ID" value="NZ_JBKXXQ010000016.1"/>
</dbReference>
<dbReference type="InterPro" id="IPR009061">
    <property type="entry name" value="DNA-bd_dom_put_sf"/>
</dbReference>
<dbReference type="AlphaFoldDB" id="A0A1E3A8B9"/>
<feature type="domain" description="Helix-turn-helix" evidence="1">
    <location>
        <begin position="20"/>
        <end position="68"/>
    </location>
</feature>
<evidence type="ECO:0000313" key="2">
    <source>
        <dbReference type="EMBL" id="ODM04859.1"/>
    </source>
</evidence>
<dbReference type="InterPro" id="IPR038148">
    <property type="entry name" value="Tn1545/Tn916_Xis"/>
</dbReference>
<dbReference type="Pfam" id="PF12728">
    <property type="entry name" value="HTH_17"/>
    <property type="match status" value="1"/>
</dbReference>
<accession>A0A1E3A8B9</accession>
<protein>
    <submittedName>
        <fullName evidence="2">Helix-turn-helix domain protein</fullName>
    </submittedName>
</protein>